<evidence type="ECO:0000256" key="9">
    <source>
        <dbReference type="ARBA" id="ARBA00038276"/>
    </source>
</evidence>
<dbReference type="Gene3D" id="1.10.260.40">
    <property type="entry name" value="lambda repressor-like DNA-binding domains"/>
    <property type="match status" value="1"/>
</dbReference>
<keyword evidence="5" id="KW-0479">Metal-binding</keyword>
<dbReference type="PANTHER" id="PTHR33571">
    <property type="entry name" value="SSL8005 PROTEIN"/>
    <property type="match status" value="1"/>
</dbReference>
<evidence type="ECO:0000259" key="10">
    <source>
        <dbReference type="PROSITE" id="PS50943"/>
    </source>
</evidence>
<dbReference type="PANTHER" id="PTHR33571:SF12">
    <property type="entry name" value="BSL3053 PROTEIN"/>
    <property type="match status" value="1"/>
</dbReference>
<comment type="similarity">
    <text evidence="9">Belongs to the MntA antitoxin family.</text>
</comment>
<keyword evidence="2" id="KW-1277">Toxin-antitoxin system</keyword>
<dbReference type="PROSITE" id="PS50943">
    <property type="entry name" value="HTH_CROC1"/>
    <property type="match status" value="1"/>
</dbReference>
<dbReference type="RefSeq" id="WP_367640456.1">
    <property type="nucleotide sequence ID" value="NZ_JBFNQN010000016.1"/>
</dbReference>
<dbReference type="SMART" id="SM00530">
    <property type="entry name" value="HTH_XRE"/>
    <property type="match status" value="1"/>
</dbReference>
<dbReference type="Pfam" id="PF01909">
    <property type="entry name" value="NTP_transf_2"/>
    <property type="match status" value="1"/>
</dbReference>
<dbReference type="CDD" id="cd05403">
    <property type="entry name" value="NT_KNTase_like"/>
    <property type="match status" value="1"/>
</dbReference>
<keyword evidence="12" id="KW-1185">Reference proteome</keyword>
<dbReference type="InterPro" id="IPR010982">
    <property type="entry name" value="Lambda_DNA-bd_dom_sf"/>
</dbReference>
<evidence type="ECO:0000313" key="12">
    <source>
        <dbReference type="Proteomes" id="UP001555826"/>
    </source>
</evidence>
<keyword evidence="8" id="KW-0460">Magnesium</keyword>
<dbReference type="InterPro" id="IPR052038">
    <property type="entry name" value="Type-VII_TA_antitoxin"/>
</dbReference>
<evidence type="ECO:0000256" key="1">
    <source>
        <dbReference type="ARBA" id="ARBA00001946"/>
    </source>
</evidence>
<reference evidence="11 12" key="1">
    <citation type="submission" date="2024-07" db="EMBL/GenBank/DDBJ databases">
        <authorList>
            <person name="Thanompreechachai J."/>
            <person name="Duangmal K."/>
        </authorList>
    </citation>
    <scope>NUCLEOTIDE SEQUENCE [LARGE SCALE GENOMIC DNA]</scope>
    <source>
        <strain evidence="11 12">KCTC 19886</strain>
    </source>
</reference>
<dbReference type="InterPro" id="IPR001387">
    <property type="entry name" value="Cro/C1-type_HTH"/>
</dbReference>
<dbReference type="Pfam" id="PF01381">
    <property type="entry name" value="HTH_3"/>
    <property type="match status" value="1"/>
</dbReference>
<dbReference type="Proteomes" id="UP001555826">
    <property type="component" value="Unassembled WGS sequence"/>
</dbReference>
<dbReference type="CDD" id="cd00093">
    <property type="entry name" value="HTH_XRE"/>
    <property type="match status" value="1"/>
</dbReference>
<dbReference type="InterPro" id="IPR002934">
    <property type="entry name" value="Polymerase_NTP_transf_dom"/>
</dbReference>
<protein>
    <submittedName>
        <fullName evidence="11">Nucleotidyltransferase domain-containing protein</fullName>
    </submittedName>
</protein>
<evidence type="ECO:0000256" key="2">
    <source>
        <dbReference type="ARBA" id="ARBA00022649"/>
    </source>
</evidence>
<evidence type="ECO:0000256" key="7">
    <source>
        <dbReference type="ARBA" id="ARBA00022840"/>
    </source>
</evidence>
<evidence type="ECO:0000256" key="5">
    <source>
        <dbReference type="ARBA" id="ARBA00022723"/>
    </source>
</evidence>
<comment type="caution">
    <text evidence="11">The sequence shown here is derived from an EMBL/GenBank/DDBJ whole genome shotgun (WGS) entry which is preliminary data.</text>
</comment>
<organism evidence="11 12">
    <name type="scientific">Kineococcus endophyticus</name>
    <dbReference type="NCBI Taxonomy" id="1181883"/>
    <lineage>
        <taxon>Bacteria</taxon>
        <taxon>Bacillati</taxon>
        <taxon>Actinomycetota</taxon>
        <taxon>Actinomycetes</taxon>
        <taxon>Kineosporiales</taxon>
        <taxon>Kineosporiaceae</taxon>
        <taxon>Kineococcus</taxon>
    </lineage>
</organism>
<dbReference type="EMBL" id="JBFNQN010000016">
    <property type="protein sequence ID" value="MEW9267211.1"/>
    <property type="molecule type" value="Genomic_DNA"/>
</dbReference>
<gene>
    <name evidence="11" type="ORF">AB1207_20870</name>
</gene>
<keyword evidence="6" id="KW-0547">Nucleotide-binding</keyword>
<evidence type="ECO:0000256" key="4">
    <source>
        <dbReference type="ARBA" id="ARBA00022695"/>
    </source>
</evidence>
<dbReference type="SUPFAM" id="SSF81301">
    <property type="entry name" value="Nucleotidyltransferase"/>
    <property type="match status" value="1"/>
</dbReference>
<comment type="cofactor">
    <cofactor evidence="1">
        <name>Mg(2+)</name>
        <dbReference type="ChEBI" id="CHEBI:18420"/>
    </cofactor>
</comment>
<evidence type="ECO:0000256" key="8">
    <source>
        <dbReference type="ARBA" id="ARBA00022842"/>
    </source>
</evidence>
<feature type="domain" description="HTH cro/C1-type" evidence="10">
    <location>
        <begin position="11"/>
        <end position="57"/>
    </location>
</feature>
<sequence length="174" mass="18492">MPIVESAQVLLKEARARAGLTQTQLGQRAGVTQSVISAYESGQRQPSVPVLLHLLRASGHLLEASLVAADSPLNAPLSGPLGRRLRRNRRKVTAIAAAHGVHHVRVFGSTARGTERPDSDVDLLVDVPAGTGLFALGRLRRELEHLLGVPVDLVPDDGLKPGVRANVEADLVLL</sequence>
<dbReference type="SUPFAM" id="SSF47413">
    <property type="entry name" value="lambda repressor-like DNA-binding domains"/>
    <property type="match status" value="1"/>
</dbReference>
<keyword evidence="7" id="KW-0067">ATP-binding</keyword>
<evidence type="ECO:0000256" key="3">
    <source>
        <dbReference type="ARBA" id="ARBA00022679"/>
    </source>
</evidence>
<keyword evidence="3" id="KW-0808">Transferase</keyword>
<keyword evidence="4" id="KW-0548">Nucleotidyltransferase</keyword>
<evidence type="ECO:0000256" key="6">
    <source>
        <dbReference type="ARBA" id="ARBA00022741"/>
    </source>
</evidence>
<evidence type="ECO:0000313" key="11">
    <source>
        <dbReference type="EMBL" id="MEW9267211.1"/>
    </source>
</evidence>
<name>A0ABV3PC71_9ACTN</name>
<dbReference type="InterPro" id="IPR043519">
    <property type="entry name" value="NT_sf"/>
</dbReference>
<accession>A0ABV3PC71</accession>
<dbReference type="Gene3D" id="3.30.460.10">
    <property type="entry name" value="Beta Polymerase, domain 2"/>
    <property type="match status" value="1"/>
</dbReference>
<proteinExistence type="inferred from homology"/>